<evidence type="ECO:0000256" key="2">
    <source>
        <dbReference type="ARBA" id="ARBA00023002"/>
    </source>
</evidence>
<dbReference type="GO" id="GO:0004316">
    <property type="term" value="F:3-oxoacyl-[acyl-carrier-protein] reductase (NADPH) activity"/>
    <property type="evidence" value="ECO:0007669"/>
    <property type="project" value="UniProtKB-EC"/>
</dbReference>
<proteinExistence type="inferred from homology"/>
<protein>
    <submittedName>
        <fullName evidence="4">3-oxoacyl-ACP reductase FabG</fullName>
        <ecNumber evidence="4">1.1.1.100</ecNumber>
    </submittedName>
</protein>
<evidence type="ECO:0000313" key="5">
    <source>
        <dbReference type="Proteomes" id="UP000823617"/>
    </source>
</evidence>
<dbReference type="FunFam" id="3.40.50.720:FF:000173">
    <property type="entry name" value="3-oxoacyl-[acyl-carrier protein] reductase"/>
    <property type="match status" value="1"/>
</dbReference>
<dbReference type="InterPro" id="IPR057326">
    <property type="entry name" value="KR_dom"/>
</dbReference>
<dbReference type="SUPFAM" id="SSF51735">
    <property type="entry name" value="NAD(P)-binding Rossmann-fold domains"/>
    <property type="match status" value="1"/>
</dbReference>
<dbReference type="Pfam" id="PF13561">
    <property type="entry name" value="adh_short_C2"/>
    <property type="match status" value="1"/>
</dbReference>
<dbReference type="NCBIfam" id="NF009466">
    <property type="entry name" value="PRK12826.1-2"/>
    <property type="match status" value="1"/>
</dbReference>
<name>A0A9D9N110_9BACT</name>
<dbReference type="EC" id="1.1.1.100" evidence="4"/>
<dbReference type="EMBL" id="JADIMK010000086">
    <property type="protein sequence ID" value="MBO8456379.1"/>
    <property type="molecule type" value="Genomic_DNA"/>
</dbReference>
<dbReference type="InterPro" id="IPR002347">
    <property type="entry name" value="SDR_fam"/>
</dbReference>
<feature type="domain" description="Ketoreductase" evidence="3">
    <location>
        <begin position="7"/>
        <end position="194"/>
    </location>
</feature>
<reference evidence="4" key="2">
    <citation type="journal article" date="2021" name="PeerJ">
        <title>Extensive microbial diversity within the chicken gut microbiome revealed by metagenomics and culture.</title>
        <authorList>
            <person name="Gilroy R."/>
            <person name="Ravi A."/>
            <person name="Getino M."/>
            <person name="Pursley I."/>
            <person name="Horton D.L."/>
            <person name="Alikhan N.F."/>
            <person name="Baker D."/>
            <person name="Gharbi K."/>
            <person name="Hall N."/>
            <person name="Watson M."/>
            <person name="Adriaenssens E.M."/>
            <person name="Foster-Nyarko E."/>
            <person name="Jarju S."/>
            <person name="Secka A."/>
            <person name="Antonio M."/>
            <person name="Oren A."/>
            <person name="Chaudhuri R.R."/>
            <person name="La Ragione R."/>
            <person name="Hildebrand F."/>
            <person name="Pallen M.J."/>
        </authorList>
    </citation>
    <scope>NUCLEOTIDE SEQUENCE</scope>
    <source>
        <strain evidence="4">B1-3475</strain>
    </source>
</reference>
<comment type="similarity">
    <text evidence="1">Belongs to the short-chain dehydrogenases/reductases (SDR) family.</text>
</comment>
<dbReference type="InterPro" id="IPR050259">
    <property type="entry name" value="SDR"/>
</dbReference>
<dbReference type="PRINTS" id="PR00081">
    <property type="entry name" value="GDHRDH"/>
</dbReference>
<dbReference type="PANTHER" id="PTHR42879">
    <property type="entry name" value="3-OXOACYL-(ACYL-CARRIER-PROTEIN) REDUCTASE"/>
    <property type="match status" value="1"/>
</dbReference>
<evidence type="ECO:0000259" key="3">
    <source>
        <dbReference type="SMART" id="SM00822"/>
    </source>
</evidence>
<sequence>MEGKDTKYALVTGGSRGIGRAVCLKLASMGFNILINYRSNDEEAAKVLDAIRQVGREGELMKFDVADREAVETALSAWKSSHPDDYVSVLVNNAGLRRDSLLIWMEDSDWNAVTDVTLKGFLNVTRFLLKDMLVSRYGRIINITSLSGIKGLPGQTNYSAAKGGLIAATKALAQETARKKVTVNAVAPGFIATDMTKDLDEAELRKQIPAGRFGKPEEVAAAVGFLASEEAGYITGEVISVNGGLYT</sequence>
<dbReference type="InterPro" id="IPR036291">
    <property type="entry name" value="NAD(P)-bd_dom_sf"/>
</dbReference>
<dbReference type="Gene3D" id="3.40.50.720">
    <property type="entry name" value="NAD(P)-binding Rossmann-like Domain"/>
    <property type="match status" value="1"/>
</dbReference>
<dbReference type="PRINTS" id="PR00080">
    <property type="entry name" value="SDRFAMILY"/>
</dbReference>
<keyword evidence="2 4" id="KW-0560">Oxidoreductase</keyword>
<comment type="caution">
    <text evidence="4">The sequence shown here is derived from an EMBL/GenBank/DDBJ whole genome shotgun (WGS) entry which is preliminary data.</text>
</comment>
<reference evidence="4" key="1">
    <citation type="submission" date="2020-10" db="EMBL/GenBank/DDBJ databases">
        <authorList>
            <person name="Gilroy R."/>
        </authorList>
    </citation>
    <scope>NUCLEOTIDE SEQUENCE</scope>
    <source>
        <strain evidence="4">B1-3475</strain>
    </source>
</reference>
<dbReference type="NCBIfam" id="NF004200">
    <property type="entry name" value="PRK05653.1-5"/>
    <property type="match status" value="1"/>
</dbReference>
<accession>A0A9D9N110</accession>
<dbReference type="SMART" id="SM00822">
    <property type="entry name" value="PKS_KR"/>
    <property type="match status" value="1"/>
</dbReference>
<dbReference type="PANTHER" id="PTHR42879:SF2">
    <property type="entry name" value="3-OXOACYL-[ACYL-CARRIER-PROTEIN] REDUCTASE FABG"/>
    <property type="match status" value="1"/>
</dbReference>
<dbReference type="Proteomes" id="UP000823617">
    <property type="component" value="Unassembled WGS sequence"/>
</dbReference>
<evidence type="ECO:0000313" key="4">
    <source>
        <dbReference type="EMBL" id="MBO8456379.1"/>
    </source>
</evidence>
<evidence type="ECO:0000256" key="1">
    <source>
        <dbReference type="ARBA" id="ARBA00006484"/>
    </source>
</evidence>
<gene>
    <name evidence="4" type="primary">fabG</name>
    <name evidence="4" type="ORF">IAC08_08290</name>
</gene>
<dbReference type="AlphaFoldDB" id="A0A9D9N110"/>
<organism evidence="4 5">
    <name type="scientific">Candidatus Cryptobacteroides intestinigallinarum</name>
    <dbReference type="NCBI Taxonomy" id="2840767"/>
    <lineage>
        <taxon>Bacteria</taxon>
        <taxon>Pseudomonadati</taxon>
        <taxon>Bacteroidota</taxon>
        <taxon>Bacteroidia</taxon>
        <taxon>Bacteroidales</taxon>
        <taxon>Candidatus Cryptobacteroides</taxon>
    </lineage>
</organism>